<dbReference type="PANTHER" id="PTHR11505">
    <property type="entry name" value="L1 TRANSPOSABLE ELEMENT-RELATED"/>
    <property type="match status" value="1"/>
</dbReference>
<dbReference type="EMBL" id="JANPWB010000013">
    <property type="protein sequence ID" value="KAJ1102631.1"/>
    <property type="molecule type" value="Genomic_DNA"/>
</dbReference>
<comment type="caution">
    <text evidence="1">The sequence shown here is derived from an EMBL/GenBank/DDBJ whole genome shotgun (WGS) entry which is preliminary data.</text>
</comment>
<protein>
    <recommendedName>
        <fullName evidence="3">L1 transposable element RRM domain-containing protein</fullName>
    </recommendedName>
</protein>
<proteinExistence type="predicted"/>
<evidence type="ECO:0000313" key="1">
    <source>
        <dbReference type="EMBL" id="KAJ1102631.1"/>
    </source>
</evidence>
<dbReference type="InterPro" id="IPR004244">
    <property type="entry name" value="Transposase_22"/>
</dbReference>
<accession>A0AAV7MFU7</accession>
<reference evidence="1" key="1">
    <citation type="journal article" date="2022" name="bioRxiv">
        <title>Sequencing and chromosome-scale assembly of the giantPleurodeles waltlgenome.</title>
        <authorList>
            <person name="Brown T."/>
            <person name="Elewa A."/>
            <person name="Iarovenko S."/>
            <person name="Subramanian E."/>
            <person name="Araus A.J."/>
            <person name="Petzold A."/>
            <person name="Susuki M."/>
            <person name="Suzuki K.-i.T."/>
            <person name="Hayashi T."/>
            <person name="Toyoda A."/>
            <person name="Oliveira C."/>
            <person name="Osipova E."/>
            <person name="Leigh N.D."/>
            <person name="Simon A."/>
            <person name="Yun M.H."/>
        </authorList>
    </citation>
    <scope>NUCLEOTIDE SEQUENCE</scope>
    <source>
        <strain evidence="1">20211129_DDA</strain>
        <tissue evidence="1">Liver</tissue>
    </source>
</reference>
<evidence type="ECO:0008006" key="3">
    <source>
        <dbReference type="Google" id="ProtNLM"/>
    </source>
</evidence>
<dbReference type="AlphaFoldDB" id="A0AAV7MFU7"/>
<evidence type="ECO:0000313" key="2">
    <source>
        <dbReference type="Proteomes" id="UP001066276"/>
    </source>
</evidence>
<gene>
    <name evidence="1" type="ORF">NDU88_000080</name>
</gene>
<name>A0AAV7MFU7_PLEWA</name>
<organism evidence="1 2">
    <name type="scientific">Pleurodeles waltl</name>
    <name type="common">Iberian ribbed newt</name>
    <dbReference type="NCBI Taxonomy" id="8319"/>
    <lineage>
        <taxon>Eukaryota</taxon>
        <taxon>Metazoa</taxon>
        <taxon>Chordata</taxon>
        <taxon>Craniata</taxon>
        <taxon>Vertebrata</taxon>
        <taxon>Euteleostomi</taxon>
        <taxon>Amphibia</taxon>
        <taxon>Batrachia</taxon>
        <taxon>Caudata</taxon>
        <taxon>Salamandroidea</taxon>
        <taxon>Salamandridae</taxon>
        <taxon>Pleurodelinae</taxon>
        <taxon>Pleurodeles</taxon>
    </lineage>
</organism>
<keyword evidence="2" id="KW-1185">Reference proteome</keyword>
<sequence length="327" mass="36599">MAACVRGSGRRVRGLRRGLGIGGEPPPLFQESQSRVGFKGGRRKEEEASCDGRNGFCQCFRPCTASCDKLRHGLNFVGRVRVNGGAGGNLFWFCILTCYFSPLEATDRILQEIAAVGRHLETMDARISDLTIASSSIRADIAGFRETVHNLDQRLTSMEEHVAALTGQEAELRSLRTKVTDLEDRSHRDNIRLFVIPEHKEGSDIKSFLKTLLPELTGLEYSPPLEFQRAHRIGPLHRATPDKPRSIIACILRHEQARQTILAAKSQGSYSLEGHEIRVAADFSRPTNERRKAFLALRPQLRNLEIKYGLFEPALGSWPLPQMYAIP</sequence>
<dbReference type="Gene3D" id="3.30.70.1820">
    <property type="entry name" value="L1 transposable element, RRM domain"/>
    <property type="match status" value="1"/>
</dbReference>
<dbReference type="Gene3D" id="1.20.5.340">
    <property type="match status" value="1"/>
</dbReference>
<dbReference type="Proteomes" id="UP001066276">
    <property type="component" value="Chromosome 9"/>
</dbReference>